<proteinExistence type="predicted"/>
<organism evidence="2 3">
    <name type="scientific">Paenibacillus shirakamiensis</name>
    <dbReference type="NCBI Taxonomy" id="1265935"/>
    <lineage>
        <taxon>Bacteria</taxon>
        <taxon>Bacillati</taxon>
        <taxon>Bacillota</taxon>
        <taxon>Bacilli</taxon>
        <taxon>Bacillales</taxon>
        <taxon>Paenibacillaceae</taxon>
        <taxon>Paenibacillus</taxon>
    </lineage>
</organism>
<dbReference type="InterPro" id="IPR000182">
    <property type="entry name" value="GNAT_dom"/>
</dbReference>
<dbReference type="Pfam" id="PF13527">
    <property type="entry name" value="Acetyltransf_9"/>
    <property type="match status" value="1"/>
</dbReference>
<accession>A0ABS4JEG2</accession>
<reference evidence="2 3" key="1">
    <citation type="submission" date="2021-03" db="EMBL/GenBank/DDBJ databases">
        <title>Genomic Encyclopedia of Type Strains, Phase IV (KMG-IV): sequencing the most valuable type-strain genomes for metagenomic binning, comparative biology and taxonomic classification.</title>
        <authorList>
            <person name="Goeker M."/>
        </authorList>
    </citation>
    <scope>NUCLEOTIDE SEQUENCE [LARGE SCALE GENOMIC DNA]</scope>
    <source>
        <strain evidence="2 3">DSM 26806</strain>
    </source>
</reference>
<evidence type="ECO:0000259" key="1">
    <source>
        <dbReference type="PROSITE" id="PS51186"/>
    </source>
</evidence>
<evidence type="ECO:0000313" key="2">
    <source>
        <dbReference type="EMBL" id="MBP2000103.1"/>
    </source>
</evidence>
<dbReference type="PROSITE" id="PS51186">
    <property type="entry name" value="GNAT"/>
    <property type="match status" value="1"/>
</dbReference>
<keyword evidence="3" id="KW-1185">Reference proteome</keyword>
<comment type="caution">
    <text evidence="2">The sequence shown here is derived from an EMBL/GenBank/DDBJ whole genome shotgun (WGS) entry which is preliminary data.</text>
</comment>
<dbReference type="EMBL" id="JAGGLD010000001">
    <property type="protein sequence ID" value="MBP2000103.1"/>
    <property type="molecule type" value="Genomic_DNA"/>
</dbReference>
<dbReference type="Proteomes" id="UP001519288">
    <property type="component" value="Unassembled WGS sequence"/>
</dbReference>
<protein>
    <submittedName>
        <fullName evidence="2">N-acetyltransferase YhbS</fullName>
    </submittedName>
</protein>
<evidence type="ECO:0000313" key="3">
    <source>
        <dbReference type="Proteomes" id="UP001519288"/>
    </source>
</evidence>
<dbReference type="Gene3D" id="3.40.630.30">
    <property type="match status" value="1"/>
</dbReference>
<dbReference type="RefSeq" id="WP_209859863.1">
    <property type="nucleotide sequence ID" value="NZ_JAGGLD010000001.1"/>
</dbReference>
<gene>
    <name evidence="2" type="ORF">J2Z69_001122</name>
</gene>
<feature type="domain" description="N-acetyltransferase" evidence="1">
    <location>
        <begin position="6"/>
        <end position="142"/>
    </location>
</feature>
<sequence length="179" mass="20763">MRIENVMEYDLTPALSAEIQELLNFSFPDVYPKTRNYFKQLPHLRILAFNEEDYLIGHLGLDYRIMNLDGEPVTVVGIVDLCVSQSIRSRGIGSSLLREVDKFCLGRNIDFVLLFADCKEVYLRNGYKPSRNTCTWMKIDTELQRTRGIGQEVMEELMIKEVGNKHWSEADLDLLGYLY</sequence>
<dbReference type="SUPFAM" id="SSF55729">
    <property type="entry name" value="Acyl-CoA N-acyltransferases (Nat)"/>
    <property type="match status" value="1"/>
</dbReference>
<name>A0ABS4JEG2_9BACL</name>
<dbReference type="InterPro" id="IPR016181">
    <property type="entry name" value="Acyl_CoA_acyltransferase"/>
</dbReference>
<dbReference type="CDD" id="cd04301">
    <property type="entry name" value="NAT_SF"/>
    <property type="match status" value="1"/>
</dbReference>